<evidence type="ECO:0000313" key="4">
    <source>
        <dbReference type="Proteomes" id="UP000594263"/>
    </source>
</evidence>
<keyword evidence="2" id="KW-0812">Transmembrane</keyword>
<evidence type="ECO:0000313" key="3">
    <source>
        <dbReference type="EnsemblPlants" id="Kaladp0068s0310.1.v1.1"/>
    </source>
</evidence>
<feature type="transmembrane region" description="Helical" evidence="2">
    <location>
        <begin position="96"/>
        <end position="114"/>
    </location>
</feature>
<keyword evidence="2" id="KW-1133">Transmembrane helix</keyword>
<protein>
    <submittedName>
        <fullName evidence="3">Uncharacterized protein</fullName>
    </submittedName>
</protein>
<keyword evidence="4" id="KW-1185">Reference proteome</keyword>
<organism evidence="3 4">
    <name type="scientific">Kalanchoe fedtschenkoi</name>
    <name type="common">Lavender scallops</name>
    <name type="synonym">South American air plant</name>
    <dbReference type="NCBI Taxonomy" id="63787"/>
    <lineage>
        <taxon>Eukaryota</taxon>
        <taxon>Viridiplantae</taxon>
        <taxon>Streptophyta</taxon>
        <taxon>Embryophyta</taxon>
        <taxon>Tracheophyta</taxon>
        <taxon>Spermatophyta</taxon>
        <taxon>Magnoliopsida</taxon>
        <taxon>eudicotyledons</taxon>
        <taxon>Gunneridae</taxon>
        <taxon>Pentapetalae</taxon>
        <taxon>Saxifragales</taxon>
        <taxon>Crassulaceae</taxon>
        <taxon>Kalanchoe</taxon>
    </lineage>
</organism>
<sequence length="132" mass="14599">MNLGSSERQESRDQQGMSCSLVKPKEIELGANKQAAVAEHRTTCSGAAANENEAVPNPDKKTPGRTQPKLLKANNGPCSSCCLSLSNDSEISLNKTFFLAIISACLTISMIRIFQKKREHERKLQLLCMQWF</sequence>
<keyword evidence="2" id="KW-0472">Membrane</keyword>
<proteinExistence type="predicted"/>
<reference evidence="3" key="1">
    <citation type="submission" date="2021-01" db="UniProtKB">
        <authorList>
            <consortium name="EnsemblPlants"/>
        </authorList>
    </citation>
    <scope>IDENTIFICATION</scope>
</reference>
<feature type="region of interest" description="Disordered" evidence="1">
    <location>
        <begin position="1"/>
        <end position="21"/>
    </location>
</feature>
<evidence type="ECO:0000256" key="2">
    <source>
        <dbReference type="SAM" id="Phobius"/>
    </source>
</evidence>
<dbReference type="AlphaFoldDB" id="A0A7N0UIT9"/>
<accession>A0A7N0UIT9</accession>
<name>A0A7N0UIT9_KALFE</name>
<dbReference type="EnsemblPlants" id="Kaladp0068s0310.1.v1.1">
    <property type="protein sequence ID" value="Kaladp0068s0310.1.v1.1"/>
    <property type="gene ID" value="Kaladp0068s0310.v1.1"/>
</dbReference>
<dbReference type="Proteomes" id="UP000594263">
    <property type="component" value="Unplaced"/>
</dbReference>
<evidence type="ECO:0000256" key="1">
    <source>
        <dbReference type="SAM" id="MobiDB-lite"/>
    </source>
</evidence>
<feature type="region of interest" description="Disordered" evidence="1">
    <location>
        <begin position="46"/>
        <end position="71"/>
    </location>
</feature>
<dbReference type="Gramene" id="Kaladp0068s0310.1.v1.1">
    <property type="protein sequence ID" value="Kaladp0068s0310.1.v1.1"/>
    <property type="gene ID" value="Kaladp0068s0310.v1.1"/>
</dbReference>